<protein>
    <submittedName>
        <fullName evidence="4">Flavodoxin family protein</fullName>
    </submittedName>
</protein>
<evidence type="ECO:0000313" key="5">
    <source>
        <dbReference type="Proteomes" id="UP000694308"/>
    </source>
</evidence>
<keyword evidence="5" id="KW-1185">Reference proteome</keyword>
<dbReference type="GO" id="GO:0016491">
    <property type="term" value="F:oxidoreductase activity"/>
    <property type="evidence" value="ECO:0007669"/>
    <property type="project" value="InterPro"/>
</dbReference>
<organism evidence="4 5">
    <name type="scientific">Clostridium thailandense</name>
    <dbReference type="NCBI Taxonomy" id="2794346"/>
    <lineage>
        <taxon>Bacteria</taxon>
        <taxon>Bacillati</taxon>
        <taxon>Bacillota</taxon>
        <taxon>Clostridia</taxon>
        <taxon>Eubacteriales</taxon>
        <taxon>Clostridiaceae</taxon>
        <taxon>Clostridium</taxon>
    </lineage>
</organism>
<evidence type="ECO:0000259" key="3">
    <source>
        <dbReference type="Pfam" id="PF03358"/>
    </source>
</evidence>
<name>A0A949TGV3_9CLOT</name>
<evidence type="ECO:0000313" key="4">
    <source>
        <dbReference type="EMBL" id="MBV7272559.1"/>
    </source>
</evidence>
<proteinExistence type="predicted"/>
<evidence type="ECO:0000256" key="2">
    <source>
        <dbReference type="ARBA" id="ARBA00022643"/>
    </source>
</evidence>
<dbReference type="PANTHER" id="PTHR43278:SF4">
    <property type="entry name" value="NAD(P)H-DEPENDENT FMN-CONTAINING OXIDOREDUCTASE YWQN-RELATED"/>
    <property type="match status" value="1"/>
</dbReference>
<sequence length="311" mass="34235">MKILGISGGTKNGNNDAMCKEALMGAKEMGAEVEFIRLMDLDIKHCIGCTACVGALFSGKGNMCVLKDDFDWLLDKMLDADGIVFAIPIFEKGVPGIFQTITDRFGPRMDRGNNVIATKNAQENGGKAPDPRIIKDKVVSYIGIGGSDWTTKLQCGTAMHALTPMWKIINNEVFPFSSGIIVEDERVTKVHQIGTNLANAAKDIENATYQGEEGVCPHCHCRNFYLDSNSTHAICELCGIEGEIKIIDGKVKFEFPQEQLGHAHDTLPGKFIHVEDIGKTITTIMGMKQTDKYKQRLENYKSFIAATIPER</sequence>
<dbReference type="EMBL" id="JAEEGC010000026">
    <property type="protein sequence ID" value="MBV7272559.1"/>
    <property type="molecule type" value="Genomic_DNA"/>
</dbReference>
<dbReference type="InterPro" id="IPR005025">
    <property type="entry name" value="FMN_Rdtase-like_dom"/>
</dbReference>
<evidence type="ECO:0000256" key="1">
    <source>
        <dbReference type="ARBA" id="ARBA00022630"/>
    </source>
</evidence>
<dbReference type="Proteomes" id="UP000694308">
    <property type="component" value="Unassembled WGS sequence"/>
</dbReference>
<dbReference type="PANTHER" id="PTHR43278">
    <property type="entry name" value="NAD(P)H-DEPENDENT FMN-CONTAINING OXIDOREDUCTASE YWQN-RELATED"/>
    <property type="match status" value="1"/>
</dbReference>
<gene>
    <name evidence="4" type="ORF">I6U48_06460</name>
</gene>
<dbReference type="InterPro" id="IPR051796">
    <property type="entry name" value="ISF_SsuE-like"/>
</dbReference>
<keyword evidence="1" id="KW-0285">Flavoprotein</keyword>
<dbReference type="AlphaFoldDB" id="A0A949TGV3"/>
<reference evidence="4" key="1">
    <citation type="submission" date="2020-12" db="EMBL/GenBank/DDBJ databases">
        <title>Clostridium thailandense sp. nov., a novel acetogenic bacterium isolated from peat land soil in Thailand.</title>
        <authorList>
            <person name="Chaikitkaew S."/>
            <person name="Birkeland N.K."/>
        </authorList>
    </citation>
    <scope>NUCLEOTIDE SEQUENCE</scope>
    <source>
        <strain evidence="4">PL3</strain>
    </source>
</reference>
<comment type="caution">
    <text evidence="4">The sequence shown here is derived from an EMBL/GenBank/DDBJ whole genome shotgun (WGS) entry which is preliminary data.</text>
</comment>
<accession>A0A949TGV3</accession>
<dbReference type="RefSeq" id="WP_218319593.1">
    <property type="nucleotide sequence ID" value="NZ_JAEEGC010000026.1"/>
</dbReference>
<feature type="domain" description="NADPH-dependent FMN reductase-like" evidence="3">
    <location>
        <begin position="1"/>
        <end position="118"/>
    </location>
</feature>
<dbReference type="Pfam" id="PF03358">
    <property type="entry name" value="FMN_red"/>
    <property type="match status" value="1"/>
</dbReference>
<keyword evidence="2" id="KW-0288">FMN</keyword>